<dbReference type="AlphaFoldDB" id="A0A8E2JIZ8"/>
<name>A0A8E2JIZ8_9PEZI</name>
<proteinExistence type="predicted"/>
<sequence length="72" mass="7662">MPSRSPKPTSTSSSAKALTTTPTAKAALPSFQASTPPSPSPKRLLKRIYKLNPGNQIASKILEVEEKLDKNG</sequence>
<evidence type="ECO:0000313" key="3">
    <source>
        <dbReference type="Proteomes" id="UP000250266"/>
    </source>
</evidence>
<keyword evidence="3" id="KW-1185">Reference proteome</keyword>
<protein>
    <submittedName>
        <fullName evidence="2">Uncharacterized protein</fullName>
    </submittedName>
</protein>
<dbReference type="Proteomes" id="UP000250266">
    <property type="component" value="Unassembled WGS sequence"/>
</dbReference>
<reference evidence="2 3" key="1">
    <citation type="journal article" date="2016" name="Nat. Commun.">
        <title>Ectomycorrhizal ecology is imprinted in the genome of the dominant symbiotic fungus Cenococcum geophilum.</title>
        <authorList>
            <consortium name="DOE Joint Genome Institute"/>
            <person name="Peter M."/>
            <person name="Kohler A."/>
            <person name="Ohm R.A."/>
            <person name="Kuo A."/>
            <person name="Krutzmann J."/>
            <person name="Morin E."/>
            <person name="Arend M."/>
            <person name="Barry K.W."/>
            <person name="Binder M."/>
            <person name="Choi C."/>
            <person name="Clum A."/>
            <person name="Copeland A."/>
            <person name="Grisel N."/>
            <person name="Haridas S."/>
            <person name="Kipfer T."/>
            <person name="LaButti K."/>
            <person name="Lindquist E."/>
            <person name="Lipzen A."/>
            <person name="Maire R."/>
            <person name="Meier B."/>
            <person name="Mihaltcheva S."/>
            <person name="Molinier V."/>
            <person name="Murat C."/>
            <person name="Poggeler S."/>
            <person name="Quandt C.A."/>
            <person name="Sperisen C."/>
            <person name="Tritt A."/>
            <person name="Tisserant E."/>
            <person name="Crous P.W."/>
            <person name="Henrissat B."/>
            <person name="Nehls U."/>
            <person name="Egli S."/>
            <person name="Spatafora J.W."/>
            <person name="Grigoriev I.V."/>
            <person name="Martin F.M."/>
        </authorList>
    </citation>
    <scope>NUCLEOTIDE SEQUENCE [LARGE SCALE GENOMIC DNA]</scope>
    <source>
        <strain evidence="2 3">CBS 459.81</strain>
    </source>
</reference>
<dbReference type="EMBL" id="KV744841">
    <property type="protein sequence ID" value="OCK84269.1"/>
    <property type="molecule type" value="Genomic_DNA"/>
</dbReference>
<feature type="region of interest" description="Disordered" evidence="1">
    <location>
        <begin position="1"/>
        <end position="43"/>
    </location>
</feature>
<organism evidence="2 3">
    <name type="scientific">Lepidopterella palustris CBS 459.81</name>
    <dbReference type="NCBI Taxonomy" id="1314670"/>
    <lineage>
        <taxon>Eukaryota</taxon>
        <taxon>Fungi</taxon>
        <taxon>Dikarya</taxon>
        <taxon>Ascomycota</taxon>
        <taxon>Pezizomycotina</taxon>
        <taxon>Dothideomycetes</taxon>
        <taxon>Pleosporomycetidae</taxon>
        <taxon>Mytilinidiales</taxon>
        <taxon>Argynnaceae</taxon>
        <taxon>Lepidopterella</taxon>
    </lineage>
</organism>
<feature type="compositionally biased region" description="Low complexity" evidence="1">
    <location>
        <begin position="1"/>
        <end position="30"/>
    </location>
</feature>
<evidence type="ECO:0000256" key="1">
    <source>
        <dbReference type="SAM" id="MobiDB-lite"/>
    </source>
</evidence>
<gene>
    <name evidence="2" type="ORF">K432DRAFT_378762</name>
</gene>
<evidence type="ECO:0000313" key="2">
    <source>
        <dbReference type="EMBL" id="OCK84269.1"/>
    </source>
</evidence>
<accession>A0A8E2JIZ8</accession>